<protein>
    <recommendedName>
        <fullName evidence="18">Methenyltetrahydrofolate cyclohydrolase</fullName>
    </recommendedName>
</protein>
<dbReference type="PRINTS" id="PR00085">
    <property type="entry name" value="THFDHDRGNASE"/>
</dbReference>
<evidence type="ECO:0000259" key="15">
    <source>
        <dbReference type="Pfam" id="PF02882"/>
    </source>
</evidence>
<dbReference type="CDD" id="cd01080">
    <property type="entry name" value="NAD_bind_m-THF_DH_Cyclohyd"/>
    <property type="match status" value="1"/>
</dbReference>
<evidence type="ECO:0000256" key="11">
    <source>
        <dbReference type="ARBA" id="ARBA00058319"/>
    </source>
</evidence>
<comment type="similarity">
    <text evidence="12">Belongs to the tetrahydrofolate dehydrogenase/cyclohydrolase family.</text>
</comment>
<sequence>MGGAAVALLAAARRRPATPLSFFLPRAGLHEAATPATEEEKGGTRRRRSRSSSSRLLGPDIPDAWDQPPSSVARPPPPSGAGVDYGSTATIIDGKSVAEDIRFQITEEVRQMKNAVGHVPGLAVVLVGNRRDSQSYVRYKIKGCEEVGIKSLLAELPGNCTEDEVVDSVSRFNEDPSIHGILVQLPLPQHMDEERILSAISLGKDVDGFHPLNVGNLALRSRKPLFVPCAAKACLELLLQSGIDLMGKHVAMIGRSKVVGLPTSLLLQRHHATVSIIHAFTTNPEEITRQSDIVISAAGVANLVRGSWLKEGAVVIDVGTNPIEDPTSDYGYRLTGDVCFEEAARVASAITPVPGGVGPVTIAMLLANTLDSAKLAYGLATEPHEL</sequence>
<dbReference type="eggNOG" id="KOG0089">
    <property type="taxonomic scope" value="Eukaryota"/>
</dbReference>
<dbReference type="GO" id="GO:0004477">
    <property type="term" value="F:methenyltetrahydrofolate cyclohydrolase activity"/>
    <property type="evidence" value="ECO:0007669"/>
    <property type="project" value="UniProtKB-EC"/>
</dbReference>
<evidence type="ECO:0000256" key="6">
    <source>
        <dbReference type="ARBA" id="ARBA00023002"/>
    </source>
</evidence>
<dbReference type="HOGENOM" id="CLU_034045_1_2_1"/>
<dbReference type="AlphaFoldDB" id="J3MWJ3"/>
<evidence type="ECO:0000256" key="1">
    <source>
        <dbReference type="ARBA" id="ARBA00004777"/>
    </source>
</evidence>
<evidence type="ECO:0000256" key="10">
    <source>
        <dbReference type="ARBA" id="ARBA00052194"/>
    </source>
</evidence>
<dbReference type="OrthoDB" id="5126881at2759"/>
<dbReference type="EnsemblPlants" id="OB09G13720.1">
    <property type="protein sequence ID" value="OB09G13720.1"/>
    <property type="gene ID" value="OB09G13720"/>
</dbReference>
<reference evidence="16" key="1">
    <citation type="journal article" date="2013" name="Nat. Commun.">
        <title>Whole-genome sequencing of Oryza brachyantha reveals mechanisms underlying Oryza genome evolution.</title>
        <authorList>
            <person name="Chen J."/>
            <person name="Huang Q."/>
            <person name="Gao D."/>
            <person name="Wang J."/>
            <person name="Lang Y."/>
            <person name="Liu T."/>
            <person name="Li B."/>
            <person name="Bai Z."/>
            <person name="Luis Goicoechea J."/>
            <person name="Liang C."/>
            <person name="Chen C."/>
            <person name="Zhang W."/>
            <person name="Sun S."/>
            <person name="Liao Y."/>
            <person name="Zhang X."/>
            <person name="Yang L."/>
            <person name="Song C."/>
            <person name="Wang M."/>
            <person name="Shi J."/>
            <person name="Liu G."/>
            <person name="Liu J."/>
            <person name="Zhou H."/>
            <person name="Zhou W."/>
            <person name="Yu Q."/>
            <person name="An N."/>
            <person name="Chen Y."/>
            <person name="Cai Q."/>
            <person name="Wang B."/>
            <person name="Liu B."/>
            <person name="Min J."/>
            <person name="Huang Y."/>
            <person name="Wu H."/>
            <person name="Li Z."/>
            <person name="Zhang Y."/>
            <person name="Yin Y."/>
            <person name="Song W."/>
            <person name="Jiang J."/>
            <person name="Jackson S.A."/>
            <person name="Wing R.A."/>
            <person name="Wang J."/>
            <person name="Chen M."/>
        </authorList>
    </citation>
    <scope>NUCLEOTIDE SEQUENCE [LARGE SCALE GENOMIC DNA]</scope>
    <source>
        <strain evidence="16">cv. IRGC 101232</strain>
    </source>
</reference>
<keyword evidence="3" id="KW-0554">One-carbon metabolism</keyword>
<dbReference type="Pfam" id="PF02882">
    <property type="entry name" value="THF_DHG_CYH_C"/>
    <property type="match status" value="1"/>
</dbReference>
<dbReference type="GO" id="GO:0009853">
    <property type="term" value="P:photorespiration"/>
    <property type="evidence" value="ECO:0007669"/>
    <property type="project" value="UniProtKB-KW"/>
</dbReference>
<evidence type="ECO:0000313" key="17">
    <source>
        <dbReference type="Proteomes" id="UP000006038"/>
    </source>
</evidence>
<evidence type="ECO:0000256" key="8">
    <source>
        <dbReference type="ARBA" id="ARBA00023268"/>
    </source>
</evidence>
<dbReference type="FunFam" id="3.40.50.720:FF:000006">
    <property type="entry name" value="Bifunctional protein FolD"/>
    <property type="match status" value="1"/>
</dbReference>
<evidence type="ECO:0008006" key="18">
    <source>
        <dbReference type="Google" id="ProtNLM"/>
    </source>
</evidence>
<dbReference type="InterPro" id="IPR020630">
    <property type="entry name" value="THF_DH/CycHdrlase_cat_dom"/>
</dbReference>
<dbReference type="STRING" id="4533.J3MWJ3"/>
<dbReference type="FunFam" id="3.40.50.10860:FF:000001">
    <property type="entry name" value="Bifunctional protein FolD"/>
    <property type="match status" value="1"/>
</dbReference>
<keyword evidence="6" id="KW-0560">Oxidoreductase</keyword>
<evidence type="ECO:0000256" key="5">
    <source>
        <dbReference type="ARBA" id="ARBA00022857"/>
    </source>
</evidence>
<comment type="catalytic activity">
    <reaction evidence="10">
        <text>(6R)-5,10-methylene-5,6,7,8-tetrahydrofolate + NADP(+) = (6R)-5,10-methenyltetrahydrofolate + NADPH</text>
        <dbReference type="Rhea" id="RHEA:22812"/>
        <dbReference type="ChEBI" id="CHEBI:15636"/>
        <dbReference type="ChEBI" id="CHEBI:57455"/>
        <dbReference type="ChEBI" id="CHEBI:57783"/>
        <dbReference type="ChEBI" id="CHEBI:58349"/>
        <dbReference type="EC" id="1.5.1.5"/>
    </reaction>
</comment>
<dbReference type="InterPro" id="IPR046346">
    <property type="entry name" value="Aminoacid_DH-like_N_sf"/>
</dbReference>
<evidence type="ECO:0000256" key="12">
    <source>
        <dbReference type="ARBA" id="ARBA00061364"/>
    </source>
</evidence>
<name>J3MWJ3_ORYBR</name>
<evidence type="ECO:0000256" key="2">
    <source>
        <dbReference type="ARBA" id="ARBA00011738"/>
    </source>
</evidence>
<dbReference type="SUPFAM" id="SSF53223">
    <property type="entry name" value="Aminoacid dehydrogenase-like, N-terminal domain"/>
    <property type="match status" value="1"/>
</dbReference>
<dbReference type="Gramene" id="OB09G13720.1">
    <property type="protein sequence ID" value="OB09G13720.1"/>
    <property type="gene ID" value="OB09G13720"/>
</dbReference>
<keyword evidence="4" id="KW-0378">Hydrolase</keyword>
<comment type="catalytic activity">
    <reaction evidence="9">
        <text>(6R)-5,10-methenyltetrahydrofolate + H2O = (6R)-10-formyltetrahydrofolate + H(+)</text>
        <dbReference type="Rhea" id="RHEA:23700"/>
        <dbReference type="ChEBI" id="CHEBI:15377"/>
        <dbReference type="ChEBI" id="CHEBI:15378"/>
        <dbReference type="ChEBI" id="CHEBI:57455"/>
        <dbReference type="ChEBI" id="CHEBI:195366"/>
        <dbReference type="EC" id="3.5.4.9"/>
    </reaction>
</comment>
<dbReference type="RefSeq" id="XP_006660541.1">
    <property type="nucleotide sequence ID" value="XM_006660478.3"/>
</dbReference>
<evidence type="ECO:0000256" key="13">
    <source>
        <dbReference type="SAM" id="MobiDB-lite"/>
    </source>
</evidence>
<feature type="domain" description="Tetrahydrofolate dehydrogenase/cyclohydrolase catalytic" evidence="14">
    <location>
        <begin position="92"/>
        <end position="207"/>
    </location>
</feature>
<comment type="function">
    <text evidence="11">Catalyzes the oxidation of 5,10-methylenetetrahydrofolate to 5,10-methenyltetrahydrofolate and then the hydrolysis of 5,10-methenyltetrahydrofolate to 10-formyltetrahydrofolate.</text>
</comment>
<dbReference type="PANTHER" id="PTHR48099">
    <property type="entry name" value="C-1-TETRAHYDROFOLATE SYNTHASE, CYTOPLASMIC-RELATED"/>
    <property type="match status" value="1"/>
</dbReference>
<evidence type="ECO:0000313" key="16">
    <source>
        <dbReference type="EnsemblPlants" id="OB09G13720.1"/>
    </source>
</evidence>
<dbReference type="Gene3D" id="3.40.50.720">
    <property type="entry name" value="NAD(P)-binding Rossmann-like Domain"/>
    <property type="match status" value="1"/>
</dbReference>
<dbReference type="HAMAP" id="MF_01576">
    <property type="entry name" value="THF_DHG_CYH"/>
    <property type="match status" value="1"/>
</dbReference>
<dbReference type="SUPFAM" id="SSF51735">
    <property type="entry name" value="NAD(P)-binding Rossmann-fold domains"/>
    <property type="match status" value="1"/>
</dbReference>
<dbReference type="GO" id="GO:0035999">
    <property type="term" value="P:tetrahydrofolate interconversion"/>
    <property type="evidence" value="ECO:0007669"/>
    <property type="project" value="TreeGrafter"/>
</dbReference>
<dbReference type="Proteomes" id="UP000006038">
    <property type="component" value="Chromosome 9"/>
</dbReference>
<dbReference type="OMA" id="YGCATPK"/>
<comment type="pathway">
    <text evidence="1">One-carbon metabolism; tetrahydrofolate interconversion.</text>
</comment>
<feature type="region of interest" description="Disordered" evidence="13">
    <location>
        <begin position="24"/>
        <end position="86"/>
    </location>
</feature>
<dbReference type="PANTHER" id="PTHR48099:SF10">
    <property type="entry name" value="BIFUNCTIONAL PROTEIN FOLD 1, MITOCHONDRIAL"/>
    <property type="match status" value="1"/>
</dbReference>
<dbReference type="GO" id="GO:0005829">
    <property type="term" value="C:cytosol"/>
    <property type="evidence" value="ECO:0007669"/>
    <property type="project" value="TreeGrafter"/>
</dbReference>
<evidence type="ECO:0000256" key="7">
    <source>
        <dbReference type="ARBA" id="ARBA00023238"/>
    </source>
</evidence>
<evidence type="ECO:0000256" key="9">
    <source>
        <dbReference type="ARBA" id="ARBA00036357"/>
    </source>
</evidence>
<accession>J3MWJ3</accession>
<evidence type="ECO:0000256" key="3">
    <source>
        <dbReference type="ARBA" id="ARBA00022563"/>
    </source>
</evidence>
<evidence type="ECO:0000259" key="14">
    <source>
        <dbReference type="Pfam" id="PF00763"/>
    </source>
</evidence>
<comment type="subunit">
    <text evidence="2">Homodimer.</text>
</comment>
<reference evidence="16" key="2">
    <citation type="submission" date="2013-04" db="UniProtKB">
        <authorList>
            <consortium name="EnsemblPlants"/>
        </authorList>
    </citation>
    <scope>IDENTIFICATION</scope>
</reference>
<gene>
    <name evidence="16" type="primary">LOC102712106</name>
</gene>
<dbReference type="KEGG" id="obr:102712106"/>
<dbReference type="GeneID" id="102712106"/>
<dbReference type="InterPro" id="IPR000672">
    <property type="entry name" value="THF_DH/CycHdrlase"/>
</dbReference>
<proteinExistence type="inferred from homology"/>
<keyword evidence="7" id="KW-0601">Photorespiration</keyword>
<dbReference type="InterPro" id="IPR020631">
    <property type="entry name" value="THF_DH/CycHdrlase_NAD-bd_dom"/>
</dbReference>
<keyword evidence="5" id="KW-0521">NADP</keyword>
<dbReference type="InterPro" id="IPR036291">
    <property type="entry name" value="NAD(P)-bd_dom_sf"/>
</dbReference>
<dbReference type="Gene3D" id="3.40.50.10860">
    <property type="entry name" value="Leucine Dehydrogenase, chain A, domain 1"/>
    <property type="match status" value="1"/>
</dbReference>
<keyword evidence="8" id="KW-0511">Multifunctional enzyme</keyword>
<dbReference type="Pfam" id="PF00763">
    <property type="entry name" value="THF_DHG_CYH"/>
    <property type="match status" value="1"/>
</dbReference>
<evidence type="ECO:0000256" key="4">
    <source>
        <dbReference type="ARBA" id="ARBA00022801"/>
    </source>
</evidence>
<organism evidence="16">
    <name type="scientific">Oryza brachyantha</name>
    <name type="common">malo sina</name>
    <dbReference type="NCBI Taxonomy" id="4533"/>
    <lineage>
        <taxon>Eukaryota</taxon>
        <taxon>Viridiplantae</taxon>
        <taxon>Streptophyta</taxon>
        <taxon>Embryophyta</taxon>
        <taxon>Tracheophyta</taxon>
        <taxon>Spermatophyta</taxon>
        <taxon>Magnoliopsida</taxon>
        <taxon>Liliopsida</taxon>
        <taxon>Poales</taxon>
        <taxon>Poaceae</taxon>
        <taxon>BOP clade</taxon>
        <taxon>Oryzoideae</taxon>
        <taxon>Oryzeae</taxon>
        <taxon>Oryzinae</taxon>
        <taxon>Oryza</taxon>
    </lineage>
</organism>
<dbReference type="GO" id="GO:0004488">
    <property type="term" value="F:methylenetetrahydrofolate dehydrogenase (NADP+) activity"/>
    <property type="evidence" value="ECO:0007669"/>
    <property type="project" value="UniProtKB-EC"/>
</dbReference>
<keyword evidence="17" id="KW-1185">Reference proteome</keyword>
<feature type="domain" description="Tetrahydrofolate dehydrogenase/cyclohydrolase NAD(P)-binding" evidence="15">
    <location>
        <begin position="228"/>
        <end position="375"/>
    </location>
</feature>